<dbReference type="EMBL" id="KK088413">
    <property type="protein sequence ID" value="EYE98649.1"/>
    <property type="molecule type" value="Genomic_DNA"/>
</dbReference>
<dbReference type="OrthoDB" id="627829at2759"/>
<accession>A0A017SPW7</accession>
<dbReference type="SUPFAM" id="SSF51197">
    <property type="entry name" value="Clavaminate synthase-like"/>
    <property type="match status" value="1"/>
</dbReference>
<evidence type="ECO:0000259" key="1">
    <source>
        <dbReference type="Pfam" id="PF14226"/>
    </source>
</evidence>
<keyword evidence="3" id="KW-1185">Reference proteome</keyword>
<dbReference type="STRING" id="1388766.A0A017SPW7"/>
<protein>
    <submittedName>
        <fullName evidence="2">Clavaminate synthase-like protein</fullName>
    </submittedName>
</protein>
<dbReference type="Gene3D" id="2.60.120.330">
    <property type="entry name" value="B-lactam Antibiotic, Isopenicillin N Synthase, Chain"/>
    <property type="match status" value="1"/>
</dbReference>
<dbReference type="RefSeq" id="XP_040642337.1">
    <property type="nucleotide sequence ID" value="XM_040778671.1"/>
</dbReference>
<dbReference type="InterPro" id="IPR026992">
    <property type="entry name" value="DIOX_N"/>
</dbReference>
<organism evidence="2 3">
    <name type="scientific">Aspergillus ruber (strain CBS 135680)</name>
    <dbReference type="NCBI Taxonomy" id="1388766"/>
    <lineage>
        <taxon>Eukaryota</taxon>
        <taxon>Fungi</taxon>
        <taxon>Dikarya</taxon>
        <taxon>Ascomycota</taxon>
        <taxon>Pezizomycotina</taxon>
        <taxon>Eurotiomycetes</taxon>
        <taxon>Eurotiomycetidae</taxon>
        <taxon>Eurotiales</taxon>
        <taxon>Aspergillaceae</taxon>
        <taxon>Aspergillus</taxon>
        <taxon>Aspergillus subgen. Aspergillus</taxon>
    </lineage>
</organism>
<feature type="domain" description="Non-haem dioxygenase N-terminal" evidence="1">
    <location>
        <begin position="33"/>
        <end position="113"/>
    </location>
</feature>
<dbReference type="HOGENOM" id="CLU_1626683_0_0_1"/>
<dbReference type="Proteomes" id="UP000019804">
    <property type="component" value="Unassembled WGS sequence"/>
</dbReference>
<dbReference type="Pfam" id="PF14226">
    <property type="entry name" value="DIOX_N"/>
    <property type="match status" value="1"/>
</dbReference>
<dbReference type="GeneID" id="63693795"/>
<dbReference type="InterPro" id="IPR027443">
    <property type="entry name" value="IPNS-like_sf"/>
</dbReference>
<name>A0A017SPW7_ASPRC</name>
<sequence length="163" mass="18087">MDFTTVPVLDLSLAGSLTRTEPQFLPELRNALSVQRNAIQQAAEFFDLSLDKKLEMETVKSKHFLGYNIMASEKTAAEIDYNESIALAPDHPVPDPNDPVYLNVQGPNQWPDEAAVPKFRNVFETYLSVVQLLAANFTSLIAKALNLEPNALTRFLHSSLSAP</sequence>
<evidence type="ECO:0000313" key="2">
    <source>
        <dbReference type="EMBL" id="EYE98649.1"/>
    </source>
</evidence>
<proteinExistence type="predicted"/>
<gene>
    <name evidence="2" type="ORF">EURHEDRAFT_374708</name>
</gene>
<evidence type="ECO:0000313" key="3">
    <source>
        <dbReference type="Proteomes" id="UP000019804"/>
    </source>
</evidence>
<dbReference type="AlphaFoldDB" id="A0A017SPW7"/>
<reference evidence="3" key="1">
    <citation type="journal article" date="2014" name="Nat. Commun.">
        <title>Genomic adaptations of the halophilic Dead Sea filamentous fungus Eurotium rubrum.</title>
        <authorList>
            <person name="Kis-Papo T."/>
            <person name="Weig A.R."/>
            <person name="Riley R."/>
            <person name="Persoh D."/>
            <person name="Salamov A."/>
            <person name="Sun H."/>
            <person name="Lipzen A."/>
            <person name="Wasser S.P."/>
            <person name="Rambold G."/>
            <person name="Grigoriev I.V."/>
            <person name="Nevo E."/>
        </authorList>
    </citation>
    <scope>NUCLEOTIDE SEQUENCE [LARGE SCALE GENOMIC DNA]</scope>
    <source>
        <strain evidence="3">CBS 135680</strain>
    </source>
</reference>